<dbReference type="SUPFAM" id="SSF56784">
    <property type="entry name" value="HAD-like"/>
    <property type="match status" value="2"/>
</dbReference>
<feature type="domain" description="Glycoside hydrolase family 65 central catalytic" evidence="2">
    <location>
        <begin position="827"/>
        <end position="1222"/>
    </location>
</feature>
<sequence length="1304" mass="143701">MTPSVIDPRRVDAMIFALEGVIVDTAAISIAVWSEVFGDYVAHQAFTEDDYRRLVEGSSEIDAVAAVAASRGIELPRGTPSDSPIAETEWGVANRVDEAFRNRIAHDEVPVFAPTVELVRRLRSAGLGVAVCSSNRHGPQILEAAGIGELCEGPSAELPDETDPAALLATALDLGSRPARTGTVHGTPAGIVAGRLAGFALVIGVDRTGRGEPFRGVGADVVVNDTAHIDFRGGTHRISEIPDALTSRHQSAAILRTRRPAVFLDFDGTVAEIVDQPTAAALVDGVATELTRLARNCPVGIISGRDLADVQARVAVPGLWYAGSHGFELVGPDGRHYQNDLALAAEPDLDRVVSTLRDRLQSVPGVLVEHKRFAVAVHHRNVDADRVDEVIATVCAVAADEPRLRATSGRKVTELRPDVEWDKGRALSWVLDHVTESEDLLPIYVGDDLTDEDAFDAIEDTGFGIVVRHSEDGDRRSSAQFAVDGPAQVHELLQRLADLVGSDPHMEPPPEDPWTVFFEGYDPKSEKLREALCTVGNGAFATRGCAPESRAGAVHYPGTYAAGIFNRLQEEKAGRVIDNESMVNLPNWLPFTFRVDGGPWFDVDRTELLEYRQYLDLRRAVFVRRLRFRDGAGRTTSVVQRRFVAMHLPHVCALETTISAVDWSGRLELRSELDGAVDNTLVGRYRELASKHLEPVQATELSADSVLIAVQTTSSRIPVALAARTTLWRDNECPPTSYRLVEGDGRIGHDITVDLAAGQSVTAEKMVTVFTGRDSAVSEPADEAARWLARVGRFEEVLDGHVLSWARLWDSLGIDLEGHGHALRIVRFHLLQLLQTVSPNTADLDAGVPARGLHGEAYRGHIFWDELFVFPVLNLRLPTLTKSLLRYRYRRLREARRTAREAGRTGAMFPWQSGSDGREESQQLHLNPISGRWKPDPSHRQLHTGIAVAYNVWQYYQVTGDLEFLIELGAEMLIEIARFYAGLAEFDADRARYVIRGVIGPDEFHAGYPGAPYDGIDNNAYTNVMTVWVLLRAIEALAVIPRQIRSDLTQALGLPTQEITRWEDVSRRMFVPFHDGVISQFEGYGELAELNWKDYGLRYGNIQRLDRILEAEDDDVNRYQASKQADVLMLFYLLSADELRELLQRLGYSFAADAIPRTIDYYIARTSHGSTLSSVVHSWVLARGSRDQAMEFFDRVLASDVADIQGGTTSEGIHLAAMAGSVDLVQRCFSGLEVRGDRLVFSPDWPATLGTLEFPIFYRGHRLRLTINGRRIEVSAAPGNQPSIEIECRGQVAQLHPGSTVSLS</sequence>
<dbReference type="InterPro" id="IPR005194">
    <property type="entry name" value="Glyco_hydro_65_C"/>
</dbReference>
<dbReference type="SUPFAM" id="SSF74650">
    <property type="entry name" value="Galactose mutarotase-like"/>
    <property type="match status" value="1"/>
</dbReference>
<gene>
    <name evidence="5" type="primary">otsB</name>
    <name evidence="5" type="ORF">EGT67_13785</name>
</gene>
<dbReference type="OrthoDB" id="9816160at2"/>
<dbReference type="Gene3D" id="1.10.150.240">
    <property type="entry name" value="Putative phosphatase, domain 2"/>
    <property type="match status" value="1"/>
</dbReference>
<dbReference type="Gene3D" id="3.30.70.1020">
    <property type="entry name" value="Trehalose-6-phosphate phosphatase related protein, domain 2"/>
    <property type="match status" value="1"/>
</dbReference>
<dbReference type="SUPFAM" id="SSF48208">
    <property type="entry name" value="Six-hairpin glycosidases"/>
    <property type="match status" value="1"/>
</dbReference>
<comment type="caution">
    <text evidence="5">The sequence shown here is derived from an EMBL/GenBank/DDBJ whole genome shotgun (WGS) entry which is preliminary data.</text>
</comment>
<organism evidence="5 6">
    <name type="scientific">Prescottella agglutinans</name>
    <dbReference type="NCBI Taxonomy" id="1644129"/>
    <lineage>
        <taxon>Bacteria</taxon>
        <taxon>Bacillati</taxon>
        <taxon>Actinomycetota</taxon>
        <taxon>Actinomycetes</taxon>
        <taxon>Mycobacteriales</taxon>
        <taxon>Nocardiaceae</taxon>
        <taxon>Prescottella</taxon>
    </lineage>
</organism>
<dbReference type="InterPro" id="IPR005195">
    <property type="entry name" value="Glyco_hydro_65_M"/>
</dbReference>
<reference evidence="5 6" key="1">
    <citation type="submission" date="2018-11" db="EMBL/GenBank/DDBJ databases">
        <title>Rhodococcus spongicola sp. nov. and Rhodococcus xishaensis sp. nov. from marine sponges.</title>
        <authorList>
            <person name="Li L."/>
            <person name="Lin H.W."/>
        </authorList>
    </citation>
    <scope>NUCLEOTIDE SEQUENCE [LARGE SCALE GENOMIC DNA]</scope>
    <source>
        <strain evidence="5 6">CCTCC AB2014297</strain>
    </source>
</reference>
<evidence type="ECO:0000313" key="6">
    <source>
        <dbReference type="Proteomes" id="UP000286208"/>
    </source>
</evidence>
<evidence type="ECO:0000259" key="3">
    <source>
        <dbReference type="Pfam" id="PF03633"/>
    </source>
</evidence>
<dbReference type="PANTHER" id="PTHR11051">
    <property type="entry name" value="GLYCOSYL HYDROLASE-RELATED"/>
    <property type="match status" value="1"/>
</dbReference>
<keyword evidence="6" id="KW-1185">Reference proteome</keyword>
<dbReference type="Proteomes" id="UP000286208">
    <property type="component" value="Unassembled WGS sequence"/>
</dbReference>
<dbReference type="InterPro" id="IPR023214">
    <property type="entry name" value="HAD_sf"/>
</dbReference>
<evidence type="ECO:0000259" key="4">
    <source>
        <dbReference type="Pfam" id="PF03636"/>
    </source>
</evidence>
<dbReference type="RefSeq" id="WP_127916626.1">
    <property type="nucleotide sequence ID" value="NZ_RKLP01000006.1"/>
</dbReference>
<accession>A0A438BF39</accession>
<dbReference type="GO" id="GO:0005992">
    <property type="term" value="P:trehalose biosynthetic process"/>
    <property type="evidence" value="ECO:0007669"/>
    <property type="project" value="InterPro"/>
</dbReference>
<keyword evidence="5" id="KW-0378">Hydrolase</keyword>
<dbReference type="PANTHER" id="PTHR11051:SF8">
    <property type="entry name" value="PROTEIN-GLUCOSYLGALACTOSYLHYDROXYLYSINE GLUCOSIDASE"/>
    <property type="match status" value="1"/>
</dbReference>
<dbReference type="Pfam" id="PF03636">
    <property type="entry name" value="Glyco_hydro_65N"/>
    <property type="match status" value="1"/>
</dbReference>
<evidence type="ECO:0000313" key="5">
    <source>
        <dbReference type="EMBL" id="RVW09275.1"/>
    </source>
</evidence>
<dbReference type="Pfam" id="PF03632">
    <property type="entry name" value="Glyco_hydro_65m"/>
    <property type="match status" value="1"/>
</dbReference>
<dbReference type="GO" id="GO:0004805">
    <property type="term" value="F:trehalose-phosphatase activity"/>
    <property type="evidence" value="ECO:0007669"/>
    <property type="project" value="UniProtKB-EC"/>
</dbReference>
<dbReference type="InterPro" id="IPR003337">
    <property type="entry name" value="Trehalose_PPase"/>
</dbReference>
<keyword evidence="1" id="KW-0326">Glycosidase</keyword>
<dbReference type="EMBL" id="RKLP01000006">
    <property type="protein sequence ID" value="RVW09275.1"/>
    <property type="molecule type" value="Genomic_DNA"/>
</dbReference>
<dbReference type="InterPro" id="IPR005196">
    <property type="entry name" value="Glyco_hydro_65_N"/>
</dbReference>
<dbReference type="Gene3D" id="2.60.420.10">
    <property type="entry name" value="Maltose phosphorylase, domain 3"/>
    <property type="match status" value="1"/>
</dbReference>
<proteinExistence type="predicted"/>
<dbReference type="FunFam" id="1.50.10.10:FF:000053">
    <property type="entry name" value="Putative glycosyl hydrolase"/>
    <property type="match status" value="1"/>
</dbReference>
<feature type="domain" description="Glycoside hydrolase family 65 N-terminal" evidence="4">
    <location>
        <begin position="519"/>
        <end position="773"/>
    </location>
</feature>
<feature type="domain" description="Glycoside hydrolase family 65 C-terminal" evidence="3">
    <location>
        <begin position="1232"/>
        <end position="1295"/>
    </location>
</feature>
<dbReference type="NCBIfam" id="TIGR00685">
    <property type="entry name" value="T6PP"/>
    <property type="match status" value="1"/>
</dbReference>
<dbReference type="EC" id="3.1.3.12" evidence="5"/>
<dbReference type="CDD" id="cd01627">
    <property type="entry name" value="HAD_TPP"/>
    <property type="match status" value="1"/>
</dbReference>
<dbReference type="Gene3D" id="1.50.10.10">
    <property type="match status" value="1"/>
</dbReference>
<dbReference type="InterPro" id="IPR023198">
    <property type="entry name" value="PGP-like_dom2"/>
</dbReference>
<protein>
    <submittedName>
        <fullName evidence="5">Trehalose-phosphatase</fullName>
        <ecNumber evidence="5">3.1.3.12</ecNumber>
    </submittedName>
</protein>
<dbReference type="InterPro" id="IPR008928">
    <property type="entry name" value="6-hairpin_glycosidase_sf"/>
</dbReference>
<dbReference type="InterPro" id="IPR006379">
    <property type="entry name" value="HAD-SF_hydro_IIB"/>
</dbReference>
<dbReference type="NCBIfam" id="TIGR01484">
    <property type="entry name" value="HAD-SF-IIB"/>
    <property type="match status" value="1"/>
</dbReference>
<dbReference type="InterPro" id="IPR011013">
    <property type="entry name" value="Gal_mutarotase_sf_dom"/>
</dbReference>
<name>A0A438BF39_9NOCA</name>
<dbReference type="Gene3D" id="3.40.50.1000">
    <property type="entry name" value="HAD superfamily/HAD-like"/>
    <property type="match status" value="2"/>
</dbReference>
<dbReference type="InterPro" id="IPR037018">
    <property type="entry name" value="GH65_N"/>
</dbReference>
<dbReference type="InterPro" id="IPR036412">
    <property type="entry name" value="HAD-like_sf"/>
</dbReference>
<dbReference type="Pfam" id="PF02358">
    <property type="entry name" value="Trehalose_PPase"/>
    <property type="match status" value="1"/>
</dbReference>
<evidence type="ECO:0000259" key="2">
    <source>
        <dbReference type="Pfam" id="PF03632"/>
    </source>
</evidence>
<dbReference type="GO" id="GO:0030246">
    <property type="term" value="F:carbohydrate binding"/>
    <property type="evidence" value="ECO:0007669"/>
    <property type="project" value="InterPro"/>
</dbReference>
<dbReference type="GO" id="GO:0016757">
    <property type="term" value="F:glycosyltransferase activity"/>
    <property type="evidence" value="ECO:0007669"/>
    <property type="project" value="UniProtKB-ARBA"/>
</dbReference>
<dbReference type="GO" id="GO:0004553">
    <property type="term" value="F:hydrolase activity, hydrolyzing O-glycosyl compounds"/>
    <property type="evidence" value="ECO:0007669"/>
    <property type="project" value="TreeGrafter"/>
</dbReference>
<dbReference type="InterPro" id="IPR012341">
    <property type="entry name" value="6hp_glycosidase-like_sf"/>
</dbReference>
<evidence type="ECO:0000256" key="1">
    <source>
        <dbReference type="ARBA" id="ARBA00023295"/>
    </source>
</evidence>
<dbReference type="Pfam" id="PF03633">
    <property type="entry name" value="Glyco_hydro_65C"/>
    <property type="match status" value="1"/>
</dbReference>
<dbReference type="Gene3D" id="2.70.98.40">
    <property type="entry name" value="Glycoside hydrolase, family 65, N-terminal domain"/>
    <property type="match status" value="1"/>
</dbReference>